<organism evidence="2 3">
    <name type="scientific">Nezara viridula</name>
    <name type="common">Southern green stink bug</name>
    <name type="synonym">Cimex viridulus</name>
    <dbReference type="NCBI Taxonomy" id="85310"/>
    <lineage>
        <taxon>Eukaryota</taxon>
        <taxon>Metazoa</taxon>
        <taxon>Ecdysozoa</taxon>
        <taxon>Arthropoda</taxon>
        <taxon>Hexapoda</taxon>
        <taxon>Insecta</taxon>
        <taxon>Pterygota</taxon>
        <taxon>Neoptera</taxon>
        <taxon>Paraneoptera</taxon>
        <taxon>Hemiptera</taxon>
        <taxon>Heteroptera</taxon>
        <taxon>Panheteroptera</taxon>
        <taxon>Pentatomomorpha</taxon>
        <taxon>Pentatomoidea</taxon>
        <taxon>Pentatomidae</taxon>
        <taxon>Pentatominae</taxon>
        <taxon>Nezara</taxon>
    </lineage>
</organism>
<sequence length="127" mass="14415">MSHQPIIKDSDIIDGLSVRYLKLYGLWKVINDYRETGKKNVIIKFHLLATLVLALPSIISQMISYFVIDIDIQKAKTGDPVYIFRFIQLLAYQGIEVSTICFGSSALETAILQFTYSVSTVMSRMTE</sequence>
<evidence type="ECO:0000256" key="1">
    <source>
        <dbReference type="SAM" id="Phobius"/>
    </source>
</evidence>
<keyword evidence="3" id="KW-1185">Reference proteome</keyword>
<dbReference type="AlphaFoldDB" id="A0A9P0HRE9"/>
<evidence type="ECO:0000313" key="2">
    <source>
        <dbReference type="EMBL" id="CAH1406934.1"/>
    </source>
</evidence>
<protein>
    <recommendedName>
        <fullName evidence="4">Odorant receptor</fullName>
    </recommendedName>
</protein>
<proteinExistence type="predicted"/>
<accession>A0A9P0HRE9</accession>
<evidence type="ECO:0008006" key="4">
    <source>
        <dbReference type="Google" id="ProtNLM"/>
    </source>
</evidence>
<dbReference type="Proteomes" id="UP001152798">
    <property type="component" value="Chromosome 7"/>
</dbReference>
<name>A0A9P0HRE9_NEZVI</name>
<keyword evidence="1" id="KW-0812">Transmembrane</keyword>
<gene>
    <name evidence="2" type="ORF">NEZAVI_LOCUS14768</name>
</gene>
<evidence type="ECO:0000313" key="3">
    <source>
        <dbReference type="Proteomes" id="UP001152798"/>
    </source>
</evidence>
<dbReference type="EMBL" id="OV725083">
    <property type="protein sequence ID" value="CAH1406934.1"/>
    <property type="molecule type" value="Genomic_DNA"/>
</dbReference>
<keyword evidence="1" id="KW-1133">Transmembrane helix</keyword>
<feature type="transmembrane region" description="Helical" evidence="1">
    <location>
        <begin position="47"/>
        <end position="68"/>
    </location>
</feature>
<keyword evidence="1" id="KW-0472">Membrane</keyword>
<reference evidence="2" key="1">
    <citation type="submission" date="2022-01" db="EMBL/GenBank/DDBJ databases">
        <authorList>
            <person name="King R."/>
        </authorList>
    </citation>
    <scope>NUCLEOTIDE SEQUENCE</scope>
</reference>